<gene>
    <name evidence="7" type="ORF">L2764_09010</name>
</gene>
<evidence type="ECO:0000313" key="7">
    <source>
        <dbReference type="EMBL" id="MCL1124611.1"/>
    </source>
</evidence>
<evidence type="ECO:0000256" key="6">
    <source>
        <dbReference type="SAM" id="Phobius"/>
    </source>
</evidence>
<evidence type="ECO:0000256" key="1">
    <source>
        <dbReference type="ARBA" id="ARBA00004651"/>
    </source>
</evidence>
<evidence type="ECO:0000256" key="5">
    <source>
        <dbReference type="ARBA" id="ARBA00023136"/>
    </source>
</evidence>
<reference evidence="7 8" key="1">
    <citation type="submission" date="2022-01" db="EMBL/GenBank/DDBJ databases">
        <title>Whole genome-based taxonomy of the Shewanellaceae.</title>
        <authorList>
            <person name="Martin-Rodriguez A.J."/>
        </authorList>
    </citation>
    <scope>NUCLEOTIDE SEQUENCE [LARGE SCALE GENOMIC DNA]</scope>
    <source>
        <strain evidence="7 8">DSM 17177</strain>
    </source>
</reference>
<dbReference type="EMBL" id="JAKIKS010000027">
    <property type="protein sequence ID" value="MCL1124611.1"/>
    <property type="molecule type" value="Genomic_DNA"/>
</dbReference>
<evidence type="ECO:0000256" key="4">
    <source>
        <dbReference type="ARBA" id="ARBA00022989"/>
    </source>
</evidence>
<dbReference type="Proteomes" id="UP001203423">
    <property type="component" value="Unassembled WGS sequence"/>
</dbReference>
<dbReference type="RefSeq" id="WP_248939888.1">
    <property type="nucleotide sequence ID" value="NZ_JAKIKS010000027.1"/>
</dbReference>
<feature type="transmembrane region" description="Helical" evidence="6">
    <location>
        <begin position="174"/>
        <end position="195"/>
    </location>
</feature>
<feature type="transmembrane region" description="Helical" evidence="6">
    <location>
        <begin position="44"/>
        <end position="62"/>
    </location>
</feature>
<name>A0ABT0LBQ1_9GAMM</name>
<keyword evidence="4 6" id="KW-1133">Transmembrane helix</keyword>
<dbReference type="PANTHER" id="PTHR30086:SF20">
    <property type="entry name" value="ARGININE EXPORTER PROTEIN ARGO-RELATED"/>
    <property type="match status" value="1"/>
</dbReference>
<keyword evidence="5 6" id="KW-0472">Membrane</keyword>
<protein>
    <submittedName>
        <fullName evidence="7">LysE family translocator</fullName>
    </submittedName>
</protein>
<evidence type="ECO:0000256" key="3">
    <source>
        <dbReference type="ARBA" id="ARBA00022692"/>
    </source>
</evidence>
<keyword evidence="2" id="KW-1003">Cell membrane</keyword>
<dbReference type="InterPro" id="IPR001123">
    <property type="entry name" value="LeuE-type"/>
</dbReference>
<keyword evidence="8" id="KW-1185">Reference proteome</keyword>
<comment type="subcellular location">
    <subcellularLocation>
        <location evidence="1">Cell membrane</location>
        <topology evidence="1">Multi-pass membrane protein</topology>
    </subcellularLocation>
</comment>
<sequence length="196" mass="21487">MDYNLLGAFITFAFVSTITPGPNNIMLASSGANFGFQRTIPHMLGIGLGFSFMVILVGMGLIQVFDFYPTSYSILKAVSLAYLVYLAYKIATTQDAKENKAQTKPLSFLQAASFQWINPKAWTMALTAISVYAPSHSFNAIVLCAGIFALVNLPSVSFWTFMGQKSRQLLSNPARLRAFNIIMAGLLIASIYPLLF</sequence>
<dbReference type="PANTHER" id="PTHR30086">
    <property type="entry name" value="ARGININE EXPORTER PROTEIN ARGO"/>
    <property type="match status" value="1"/>
</dbReference>
<evidence type="ECO:0000256" key="2">
    <source>
        <dbReference type="ARBA" id="ARBA00022475"/>
    </source>
</evidence>
<organism evidence="7 8">
    <name type="scientific">Shewanella surugensis</name>
    <dbReference type="NCBI Taxonomy" id="212020"/>
    <lineage>
        <taxon>Bacteria</taxon>
        <taxon>Pseudomonadati</taxon>
        <taxon>Pseudomonadota</taxon>
        <taxon>Gammaproteobacteria</taxon>
        <taxon>Alteromonadales</taxon>
        <taxon>Shewanellaceae</taxon>
        <taxon>Shewanella</taxon>
    </lineage>
</organism>
<dbReference type="Pfam" id="PF01810">
    <property type="entry name" value="LysE"/>
    <property type="match status" value="1"/>
</dbReference>
<evidence type="ECO:0000313" key="8">
    <source>
        <dbReference type="Proteomes" id="UP001203423"/>
    </source>
</evidence>
<keyword evidence="3 6" id="KW-0812">Transmembrane</keyword>
<comment type="caution">
    <text evidence="7">The sequence shown here is derived from an EMBL/GenBank/DDBJ whole genome shotgun (WGS) entry which is preliminary data.</text>
</comment>
<proteinExistence type="predicted"/>
<feature type="transmembrane region" description="Helical" evidence="6">
    <location>
        <begin position="140"/>
        <end position="162"/>
    </location>
</feature>
<accession>A0ABT0LBQ1</accession>